<dbReference type="EMBL" id="JAFJYH010000039">
    <property type="protein sequence ID" value="KAG4423133.1"/>
    <property type="molecule type" value="Genomic_DNA"/>
</dbReference>
<feature type="domain" description="N-acetyltransferase" evidence="1">
    <location>
        <begin position="121"/>
        <end position="261"/>
    </location>
</feature>
<name>A0A8H7WDZ6_9HELO</name>
<evidence type="ECO:0000313" key="2">
    <source>
        <dbReference type="EMBL" id="KAG4423133.1"/>
    </source>
</evidence>
<comment type="caution">
    <text evidence="2">The sequence shown here is derived from an EMBL/GenBank/DDBJ whole genome shotgun (WGS) entry which is preliminary data.</text>
</comment>
<dbReference type="AlphaFoldDB" id="A0A8H7WDZ6"/>
<dbReference type="GO" id="GO:0016747">
    <property type="term" value="F:acyltransferase activity, transferring groups other than amino-acyl groups"/>
    <property type="evidence" value="ECO:0007669"/>
    <property type="project" value="InterPro"/>
</dbReference>
<dbReference type="InterPro" id="IPR052523">
    <property type="entry name" value="Trichothecene_AcTrans"/>
</dbReference>
<dbReference type="InterPro" id="IPR016181">
    <property type="entry name" value="Acyl_CoA_acyltransferase"/>
</dbReference>
<dbReference type="Pfam" id="PF13508">
    <property type="entry name" value="Acetyltransf_7"/>
    <property type="match status" value="1"/>
</dbReference>
<dbReference type="PROSITE" id="PS51186">
    <property type="entry name" value="GNAT"/>
    <property type="match status" value="1"/>
</dbReference>
<evidence type="ECO:0000313" key="3">
    <source>
        <dbReference type="Proteomes" id="UP000664132"/>
    </source>
</evidence>
<proteinExistence type="predicted"/>
<dbReference type="OrthoDB" id="410198at2759"/>
<dbReference type="SUPFAM" id="SSF55729">
    <property type="entry name" value="Acyl-CoA N-acyltransferases (Nat)"/>
    <property type="match status" value="1"/>
</dbReference>
<dbReference type="PANTHER" id="PTHR42791">
    <property type="entry name" value="GNAT FAMILY ACETYLTRANSFERASE"/>
    <property type="match status" value="1"/>
</dbReference>
<organism evidence="2 3">
    <name type="scientific">Cadophora malorum</name>
    <dbReference type="NCBI Taxonomy" id="108018"/>
    <lineage>
        <taxon>Eukaryota</taxon>
        <taxon>Fungi</taxon>
        <taxon>Dikarya</taxon>
        <taxon>Ascomycota</taxon>
        <taxon>Pezizomycotina</taxon>
        <taxon>Leotiomycetes</taxon>
        <taxon>Helotiales</taxon>
        <taxon>Ploettnerulaceae</taxon>
        <taxon>Cadophora</taxon>
    </lineage>
</organism>
<dbReference type="Gene3D" id="3.40.630.30">
    <property type="match status" value="1"/>
</dbReference>
<sequence length="266" mass="30238">MSTLTAGKIVSEGPLLSDSNPDVKPPLQTFSLRPMTLNDISILAGQSAEAYWEGPVNQFIHPHAAKYRSDFVRNFHQGIRTRLFNPRTLSLVACKKSDTAYPVGYAQSTRLGNDEGARAYMSQHSLWTRIYFFVFGWFFWVYDKVVNYVWPDRSCDVEATKQFLASLNGDQKTYWKSHPERSNRWYIASVVISPAYQGQGLGRMLVTETVKRAQRERVIVGLSASPAGEFLYRKLGFELLGEFTMRIGGEEGGGIMIRYPEGQERR</sequence>
<accession>A0A8H7WDZ6</accession>
<protein>
    <recommendedName>
        <fullName evidence="1">N-acetyltransferase domain-containing protein</fullName>
    </recommendedName>
</protein>
<dbReference type="CDD" id="cd04301">
    <property type="entry name" value="NAT_SF"/>
    <property type="match status" value="1"/>
</dbReference>
<reference evidence="2" key="1">
    <citation type="submission" date="2021-02" db="EMBL/GenBank/DDBJ databases">
        <title>Genome sequence Cadophora malorum strain M34.</title>
        <authorList>
            <person name="Stefanovic E."/>
            <person name="Vu D."/>
            <person name="Scully C."/>
            <person name="Dijksterhuis J."/>
            <person name="Roader J."/>
            <person name="Houbraken J."/>
        </authorList>
    </citation>
    <scope>NUCLEOTIDE SEQUENCE</scope>
    <source>
        <strain evidence="2">M34</strain>
    </source>
</reference>
<dbReference type="Proteomes" id="UP000664132">
    <property type="component" value="Unassembled WGS sequence"/>
</dbReference>
<gene>
    <name evidence="2" type="ORF">IFR04_003770</name>
</gene>
<dbReference type="PANTHER" id="PTHR42791:SF16">
    <property type="entry name" value="N-ACETYLTRANSFERASE DOMAIN-CONTAINING PROTEIN"/>
    <property type="match status" value="1"/>
</dbReference>
<dbReference type="InterPro" id="IPR000182">
    <property type="entry name" value="GNAT_dom"/>
</dbReference>
<keyword evidence="3" id="KW-1185">Reference proteome</keyword>
<evidence type="ECO:0000259" key="1">
    <source>
        <dbReference type="PROSITE" id="PS51186"/>
    </source>
</evidence>